<evidence type="ECO:0000313" key="2">
    <source>
        <dbReference type="EMBL" id="KZM87730.1"/>
    </source>
</evidence>
<feature type="region of interest" description="Disordered" evidence="1">
    <location>
        <begin position="207"/>
        <end position="242"/>
    </location>
</feature>
<keyword evidence="4" id="KW-1185">Reference proteome</keyword>
<proteinExistence type="predicted"/>
<dbReference type="Proteomes" id="UP000077755">
    <property type="component" value="Chromosome 7"/>
</dbReference>
<dbReference type="EMBL" id="CP093349">
    <property type="protein sequence ID" value="WOH09059.1"/>
    <property type="molecule type" value="Genomic_DNA"/>
</dbReference>
<reference evidence="2" key="1">
    <citation type="journal article" date="2016" name="Nat. Genet.">
        <title>A high-quality carrot genome assembly provides new insights into carotenoid accumulation and asterid genome evolution.</title>
        <authorList>
            <person name="Iorizzo M."/>
            <person name="Ellison S."/>
            <person name="Senalik D."/>
            <person name="Zeng P."/>
            <person name="Satapoomin P."/>
            <person name="Huang J."/>
            <person name="Bowman M."/>
            <person name="Iovene M."/>
            <person name="Sanseverino W."/>
            <person name="Cavagnaro P."/>
            <person name="Yildiz M."/>
            <person name="Macko-Podgorni A."/>
            <person name="Moranska E."/>
            <person name="Grzebelus E."/>
            <person name="Grzebelus D."/>
            <person name="Ashrafi H."/>
            <person name="Zheng Z."/>
            <person name="Cheng S."/>
            <person name="Spooner D."/>
            <person name="Van Deynze A."/>
            <person name="Simon P."/>
        </authorList>
    </citation>
    <scope>NUCLEOTIDE SEQUENCE [LARGE SCALE GENOMIC DNA]</scope>
    <source>
        <tissue evidence="2">Leaf</tissue>
    </source>
</reference>
<evidence type="ECO:0000313" key="3">
    <source>
        <dbReference type="EMBL" id="WOH09059.1"/>
    </source>
</evidence>
<gene>
    <name evidence="2" type="ORF">DCAR_024831</name>
    <name evidence="3" type="ORF">DCAR_0728512</name>
</gene>
<reference evidence="3" key="2">
    <citation type="submission" date="2022-03" db="EMBL/GenBank/DDBJ databases">
        <title>Draft title - Genomic analysis of global carrot germplasm unveils the trajectory of domestication and the origin of high carotenoid orange carrot.</title>
        <authorList>
            <person name="Iorizzo M."/>
            <person name="Ellison S."/>
            <person name="Senalik D."/>
            <person name="Macko-Podgorni A."/>
            <person name="Grzebelus D."/>
            <person name="Bostan H."/>
            <person name="Rolling W."/>
            <person name="Curaba J."/>
            <person name="Simon P."/>
        </authorList>
    </citation>
    <scope>NUCLEOTIDE SEQUENCE</scope>
    <source>
        <tissue evidence="3">Leaf</tissue>
    </source>
</reference>
<evidence type="ECO:0000256" key="1">
    <source>
        <dbReference type="SAM" id="MobiDB-lite"/>
    </source>
</evidence>
<dbReference type="Gramene" id="KZM87730">
    <property type="protein sequence ID" value="KZM87730"/>
    <property type="gene ID" value="DCAR_024831"/>
</dbReference>
<dbReference type="EMBL" id="LNRQ01000007">
    <property type="protein sequence ID" value="KZM87730.1"/>
    <property type="molecule type" value="Genomic_DNA"/>
</dbReference>
<feature type="compositionally biased region" description="Polar residues" evidence="1">
    <location>
        <begin position="214"/>
        <end position="236"/>
    </location>
</feature>
<dbReference type="AlphaFoldDB" id="A0A161ZN64"/>
<name>A0A161ZN64_DAUCS</name>
<protein>
    <submittedName>
        <fullName evidence="2">Uncharacterized protein</fullName>
    </submittedName>
</protein>
<sequence length="242" mass="26355">MILRGCFPMRFLMPKWLQYMSVAAKMVAMCDSYGEVSYVAKLFDGITQPSVFNSSSHLKASIKKISAASTALILMVPILPRFCEKIYRMAEGGSDYCSKKSDDFCGGAAIEVCEFVATLKFFDRFVSLEQELAQIKTSAVSNGSTKYTGGSYGADNAMQDEDSKHYAIKRMVTACGGTTYQECRLCVIGPEFMINVQDGSLFTGEPTEPIDVSASKSTTSHANFNNNQGIDDQSIASGKVLS</sequence>
<organism evidence="2">
    <name type="scientific">Daucus carota subsp. sativus</name>
    <name type="common">Carrot</name>
    <dbReference type="NCBI Taxonomy" id="79200"/>
    <lineage>
        <taxon>Eukaryota</taxon>
        <taxon>Viridiplantae</taxon>
        <taxon>Streptophyta</taxon>
        <taxon>Embryophyta</taxon>
        <taxon>Tracheophyta</taxon>
        <taxon>Spermatophyta</taxon>
        <taxon>Magnoliopsida</taxon>
        <taxon>eudicotyledons</taxon>
        <taxon>Gunneridae</taxon>
        <taxon>Pentapetalae</taxon>
        <taxon>asterids</taxon>
        <taxon>campanulids</taxon>
        <taxon>Apiales</taxon>
        <taxon>Apiaceae</taxon>
        <taxon>Apioideae</taxon>
        <taxon>Scandiceae</taxon>
        <taxon>Daucinae</taxon>
        <taxon>Daucus</taxon>
        <taxon>Daucus sect. Daucus</taxon>
    </lineage>
</organism>
<evidence type="ECO:0000313" key="4">
    <source>
        <dbReference type="Proteomes" id="UP000077755"/>
    </source>
</evidence>
<accession>A0A161ZN64</accession>